<feature type="transmembrane region" description="Helical" evidence="1">
    <location>
        <begin position="33"/>
        <end position="56"/>
    </location>
</feature>
<reference evidence="2 3" key="1">
    <citation type="submission" date="2017-10" db="EMBL/GenBank/DDBJ databases">
        <title>Sequencing the genomes of 1000 actinobacteria strains.</title>
        <authorList>
            <person name="Klenk H.-P."/>
        </authorList>
    </citation>
    <scope>NUCLEOTIDE SEQUENCE [LARGE SCALE GENOMIC DNA]</scope>
    <source>
        <strain evidence="2 3">DSM 46092</strain>
    </source>
</reference>
<proteinExistence type="predicted"/>
<evidence type="ECO:0008006" key="4">
    <source>
        <dbReference type="Google" id="ProtNLM"/>
    </source>
</evidence>
<feature type="transmembrane region" description="Helical" evidence="1">
    <location>
        <begin position="146"/>
        <end position="164"/>
    </location>
</feature>
<feature type="transmembrane region" description="Helical" evidence="1">
    <location>
        <begin position="118"/>
        <end position="140"/>
    </location>
</feature>
<feature type="transmembrane region" description="Helical" evidence="1">
    <location>
        <begin position="92"/>
        <end position="111"/>
    </location>
</feature>
<accession>A0A2A9F9M6</accession>
<keyword evidence="1" id="KW-1133">Transmembrane helix</keyword>
<comment type="caution">
    <text evidence="2">The sequence shown here is derived from an EMBL/GenBank/DDBJ whole genome shotgun (WGS) entry which is preliminary data.</text>
</comment>
<gene>
    <name evidence="2" type="ORF">ATK36_2242</name>
</gene>
<feature type="transmembrane region" description="Helical" evidence="1">
    <location>
        <begin position="68"/>
        <end position="86"/>
    </location>
</feature>
<evidence type="ECO:0000256" key="1">
    <source>
        <dbReference type="SAM" id="Phobius"/>
    </source>
</evidence>
<evidence type="ECO:0000313" key="2">
    <source>
        <dbReference type="EMBL" id="PFG47210.1"/>
    </source>
</evidence>
<dbReference type="AlphaFoldDB" id="A0A2A9F9M6"/>
<sequence length="190" mass="19963">MGLGVLAYSAWLLEFLVPTGVSPVTQPTADLLLANPLFQVTTGIAGLSFAAAGPPLMRLVPVRWTGRLSALTLAGFGLLLVIGTAAPDSVPIRVLMNLVFAVGTVSLVLWWPPGWRAWALGGLTLVLVTGMLVALGPAGWRGVFSRAQHVAHTVVILIGGAYVLRTPLAKTRKSSVADAMLDRTRPPNPN</sequence>
<organism evidence="2 3">
    <name type="scientific">Amycolatopsis sulphurea</name>
    <dbReference type="NCBI Taxonomy" id="76022"/>
    <lineage>
        <taxon>Bacteria</taxon>
        <taxon>Bacillati</taxon>
        <taxon>Actinomycetota</taxon>
        <taxon>Actinomycetes</taxon>
        <taxon>Pseudonocardiales</taxon>
        <taxon>Pseudonocardiaceae</taxon>
        <taxon>Amycolatopsis</taxon>
    </lineage>
</organism>
<evidence type="ECO:0000313" key="3">
    <source>
        <dbReference type="Proteomes" id="UP000243542"/>
    </source>
</evidence>
<keyword evidence="3" id="KW-1185">Reference proteome</keyword>
<dbReference type="EMBL" id="PDJK01000002">
    <property type="protein sequence ID" value="PFG47210.1"/>
    <property type="molecule type" value="Genomic_DNA"/>
</dbReference>
<name>A0A2A9F9M6_9PSEU</name>
<dbReference type="Proteomes" id="UP000243542">
    <property type="component" value="Unassembled WGS sequence"/>
</dbReference>
<keyword evidence="1" id="KW-0472">Membrane</keyword>
<protein>
    <recommendedName>
        <fullName evidence="4">DUF998 domain-containing protein</fullName>
    </recommendedName>
</protein>
<keyword evidence="1" id="KW-0812">Transmembrane</keyword>